<feature type="compositionally biased region" description="Basic and acidic residues" evidence="10">
    <location>
        <begin position="105"/>
        <end position="151"/>
    </location>
</feature>
<dbReference type="GO" id="GO:0015031">
    <property type="term" value="P:protein transport"/>
    <property type="evidence" value="ECO:0007669"/>
    <property type="project" value="UniProtKB-KW"/>
</dbReference>
<dbReference type="Proteomes" id="UP000655225">
    <property type="component" value="Unassembled WGS sequence"/>
</dbReference>
<evidence type="ECO:0000256" key="10">
    <source>
        <dbReference type="SAM" id="MobiDB-lite"/>
    </source>
</evidence>
<keyword evidence="4" id="KW-0509">mRNA transport</keyword>
<dbReference type="SUPFAM" id="SSF50729">
    <property type="entry name" value="PH domain-like"/>
    <property type="match status" value="1"/>
</dbReference>
<dbReference type="PANTHER" id="PTHR23138:SF142">
    <property type="entry name" value="RAN-BINDING PROTEIN 3B-RELATED"/>
    <property type="match status" value="1"/>
</dbReference>
<evidence type="ECO:0000256" key="4">
    <source>
        <dbReference type="ARBA" id="ARBA00022816"/>
    </source>
</evidence>
<evidence type="ECO:0000256" key="7">
    <source>
        <dbReference type="ARBA" id="ARBA00023010"/>
    </source>
</evidence>
<evidence type="ECO:0000256" key="5">
    <source>
        <dbReference type="ARBA" id="ARBA00022927"/>
    </source>
</evidence>
<dbReference type="InterPro" id="IPR015007">
    <property type="entry name" value="NUP2/50/61"/>
</dbReference>
<dbReference type="Gene3D" id="2.30.29.30">
    <property type="entry name" value="Pleckstrin-homology domain (PH domain)/Phosphotyrosine-binding domain (PTB)"/>
    <property type="match status" value="1"/>
</dbReference>
<keyword evidence="5" id="KW-0653">Protein transport</keyword>
<evidence type="ECO:0000256" key="9">
    <source>
        <dbReference type="ARBA" id="ARBA00023242"/>
    </source>
</evidence>
<keyword evidence="7" id="KW-0811">Translocation</keyword>
<comment type="subcellular location">
    <subcellularLocation>
        <location evidence="1">Nucleus</location>
        <location evidence="1">Nuclear pore complex</location>
    </subcellularLocation>
</comment>
<evidence type="ECO:0000256" key="6">
    <source>
        <dbReference type="ARBA" id="ARBA00022990"/>
    </source>
</evidence>
<name>A0A834Z3A8_TETSI</name>
<organism evidence="12 13">
    <name type="scientific">Tetracentron sinense</name>
    <name type="common">Spur-leaf</name>
    <dbReference type="NCBI Taxonomy" id="13715"/>
    <lineage>
        <taxon>Eukaryota</taxon>
        <taxon>Viridiplantae</taxon>
        <taxon>Streptophyta</taxon>
        <taxon>Embryophyta</taxon>
        <taxon>Tracheophyta</taxon>
        <taxon>Spermatophyta</taxon>
        <taxon>Magnoliopsida</taxon>
        <taxon>Trochodendrales</taxon>
        <taxon>Trochodendraceae</taxon>
        <taxon>Tetracentron</taxon>
    </lineage>
</organism>
<dbReference type="SMART" id="SM00160">
    <property type="entry name" value="RanBD"/>
    <property type="match status" value="1"/>
</dbReference>
<evidence type="ECO:0000256" key="2">
    <source>
        <dbReference type="ARBA" id="ARBA00022448"/>
    </source>
</evidence>
<evidence type="ECO:0000313" key="13">
    <source>
        <dbReference type="Proteomes" id="UP000655225"/>
    </source>
</evidence>
<reference evidence="12 13" key="1">
    <citation type="submission" date="2020-04" db="EMBL/GenBank/DDBJ databases">
        <title>Plant Genome Project.</title>
        <authorList>
            <person name="Zhang R.-G."/>
        </authorList>
    </citation>
    <scope>NUCLEOTIDE SEQUENCE [LARGE SCALE GENOMIC DNA]</scope>
    <source>
        <strain evidence="12">YNK0</strain>
        <tissue evidence="12">Leaf</tissue>
    </source>
</reference>
<keyword evidence="13" id="KW-1185">Reference proteome</keyword>
<keyword evidence="2" id="KW-0813">Transport</keyword>
<dbReference type="GO" id="GO:0005643">
    <property type="term" value="C:nuclear pore"/>
    <property type="evidence" value="ECO:0007669"/>
    <property type="project" value="UniProtKB-SubCell"/>
</dbReference>
<keyword evidence="6" id="KW-0007">Acetylation</keyword>
<accession>A0A834Z3A8</accession>
<feature type="region of interest" description="Disordered" evidence="10">
    <location>
        <begin position="1"/>
        <end position="193"/>
    </location>
</feature>
<dbReference type="Pfam" id="PF08911">
    <property type="entry name" value="NUP50"/>
    <property type="match status" value="1"/>
</dbReference>
<dbReference type="CDD" id="cd13169">
    <property type="entry name" value="RanBD_NUP50_plant"/>
    <property type="match status" value="1"/>
</dbReference>
<evidence type="ECO:0000259" key="11">
    <source>
        <dbReference type="PROSITE" id="PS50196"/>
    </source>
</evidence>
<proteinExistence type="predicted"/>
<dbReference type="GO" id="GO:0051028">
    <property type="term" value="P:mRNA transport"/>
    <property type="evidence" value="ECO:0007669"/>
    <property type="project" value="UniProtKB-KW"/>
</dbReference>
<feature type="compositionally biased region" description="Acidic residues" evidence="10">
    <location>
        <begin position="26"/>
        <end position="35"/>
    </location>
</feature>
<feature type="compositionally biased region" description="Basic and acidic residues" evidence="10">
    <location>
        <begin position="160"/>
        <end position="170"/>
    </location>
</feature>
<dbReference type="InterPro" id="IPR000156">
    <property type="entry name" value="Ran_bind_dom"/>
</dbReference>
<protein>
    <recommendedName>
        <fullName evidence="11">RanBD1 domain-containing protein</fullName>
    </recommendedName>
</protein>
<dbReference type="InterPro" id="IPR045207">
    <property type="entry name" value="RanBD_NUP50_plant"/>
</dbReference>
<keyword evidence="9" id="KW-0539">Nucleus</keyword>
<evidence type="ECO:0000256" key="1">
    <source>
        <dbReference type="ARBA" id="ARBA00004567"/>
    </source>
</evidence>
<dbReference type="Pfam" id="PF00638">
    <property type="entry name" value="Ran_BP1"/>
    <property type="match status" value="1"/>
</dbReference>
<keyword evidence="8" id="KW-0906">Nuclear pore complex</keyword>
<dbReference type="OMA" id="SHMHSST"/>
<dbReference type="InterPro" id="IPR045255">
    <property type="entry name" value="RanBP1-like"/>
</dbReference>
<evidence type="ECO:0000256" key="3">
    <source>
        <dbReference type="ARBA" id="ARBA00022737"/>
    </source>
</evidence>
<gene>
    <name evidence="12" type="ORF">HHK36_014064</name>
</gene>
<comment type="caution">
    <text evidence="12">The sequence shown here is derived from an EMBL/GenBank/DDBJ whole genome shotgun (WGS) entry which is preliminary data.</text>
</comment>
<dbReference type="EMBL" id="JABCRI010000009">
    <property type="protein sequence ID" value="KAF8400764.1"/>
    <property type="molecule type" value="Genomic_DNA"/>
</dbReference>
<dbReference type="PANTHER" id="PTHR23138">
    <property type="entry name" value="RAN BINDING PROTEIN"/>
    <property type="match status" value="1"/>
</dbReference>
<evidence type="ECO:0000313" key="12">
    <source>
        <dbReference type="EMBL" id="KAF8400764.1"/>
    </source>
</evidence>
<dbReference type="OrthoDB" id="185618at2759"/>
<feature type="domain" description="RanBD1" evidence="11">
    <location>
        <begin position="281"/>
        <end position="405"/>
    </location>
</feature>
<dbReference type="AlphaFoldDB" id="A0A834Z3A8"/>
<dbReference type="PROSITE" id="PS50196">
    <property type="entry name" value="RANBD1"/>
    <property type="match status" value="1"/>
</dbReference>
<evidence type="ECO:0000256" key="8">
    <source>
        <dbReference type="ARBA" id="ARBA00023132"/>
    </source>
</evidence>
<sequence length="428" mass="45913">MEDAQHALPPSKKRVAGRQLSRDNPDLVDEEDAPEQEGGSFQRASDEVLATRRIVKVRRHQPPSATSSNPFAGICLVPPSIGSNVKPAETTTEAQAADEEEVSEEVDKKWDMEKETERDPKVIELNRKDENDKQSENKTDELEVESADNKEISGPVNEGTEAKESDKEAVGGEETENEAKKENGHENTAPGAAEASLSSFQQLSSNQNAFTGLSGTGFSNSSFSFGSIPKEGSAFGASSGSLFGMRSDEPSSYPLFSFGNSNNGSSSLFGATGTSNVTKIEGSSLQSMPEVPIETGEENEVAVFTADAVLFEFLGGGWKERGKGELKVNISTTGAESGRLVMRARGNYKLILNACLYTDMKLTNMDKRGITFACMNSTGEGKDGLSSFALKFRNGSMVEEFRAAVTAHKGKATMVLKTPENSPKASDD</sequence>
<keyword evidence="3" id="KW-0677">Repeat</keyword>
<dbReference type="InterPro" id="IPR011993">
    <property type="entry name" value="PH-like_dom_sf"/>
</dbReference>